<dbReference type="PROSITE" id="PS00012">
    <property type="entry name" value="PHOSPHOPANTETHEINE"/>
    <property type="match status" value="1"/>
</dbReference>
<dbReference type="Pfam" id="PF00550">
    <property type="entry name" value="PP-binding"/>
    <property type="match status" value="2"/>
</dbReference>
<dbReference type="InterPro" id="IPR014031">
    <property type="entry name" value="Ketoacyl_synth_C"/>
</dbReference>
<keyword evidence="2" id="KW-0597">Phosphoprotein</keyword>
<dbReference type="InterPro" id="IPR006162">
    <property type="entry name" value="Ppantetheine_attach_site"/>
</dbReference>
<dbReference type="PROSITE" id="PS50075">
    <property type="entry name" value="CARRIER"/>
    <property type="match status" value="2"/>
</dbReference>
<feature type="region of interest" description="Disordered" evidence="4">
    <location>
        <begin position="900"/>
        <end position="923"/>
    </location>
</feature>
<organism evidence="7 8">
    <name type="scientific">Chloropicon roscoffensis</name>
    <dbReference type="NCBI Taxonomy" id="1461544"/>
    <lineage>
        <taxon>Eukaryota</taxon>
        <taxon>Viridiplantae</taxon>
        <taxon>Chlorophyta</taxon>
        <taxon>Chloropicophyceae</taxon>
        <taxon>Chloropicales</taxon>
        <taxon>Chloropicaceae</taxon>
        <taxon>Chloropicon</taxon>
    </lineage>
</organism>
<dbReference type="GO" id="GO:0006633">
    <property type="term" value="P:fatty acid biosynthetic process"/>
    <property type="evidence" value="ECO:0007669"/>
    <property type="project" value="InterPro"/>
</dbReference>
<dbReference type="GO" id="GO:0004315">
    <property type="term" value="F:3-oxoacyl-[acyl-carrier-protein] synthase activity"/>
    <property type="evidence" value="ECO:0007669"/>
    <property type="project" value="InterPro"/>
</dbReference>
<evidence type="ECO:0000256" key="4">
    <source>
        <dbReference type="SAM" id="MobiDB-lite"/>
    </source>
</evidence>
<evidence type="ECO:0000313" key="7">
    <source>
        <dbReference type="EMBL" id="WZN63055.1"/>
    </source>
</evidence>
<keyword evidence="8" id="KW-1185">Reference proteome</keyword>
<dbReference type="SMART" id="SM00825">
    <property type="entry name" value="PKS_KS"/>
    <property type="match status" value="2"/>
</dbReference>
<gene>
    <name evidence="7" type="ORF">HKI87_07g46000</name>
</gene>
<dbReference type="Pfam" id="PF00109">
    <property type="entry name" value="ketoacyl-synt"/>
    <property type="match status" value="2"/>
</dbReference>
<evidence type="ECO:0000256" key="1">
    <source>
        <dbReference type="ARBA" id="ARBA00022450"/>
    </source>
</evidence>
<feature type="region of interest" description="Disordered" evidence="4">
    <location>
        <begin position="1"/>
        <end position="33"/>
    </location>
</feature>
<reference evidence="7 8" key="1">
    <citation type="submission" date="2024-03" db="EMBL/GenBank/DDBJ databases">
        <title>Complete genome sequence of the green alga Chloropicon roscoffensis RCC1871.</title>
        <authorList>
            <person name="Lemieux C."/>
            <person name="Pombert J.-F."/>
            <person name="Otis C."/>
            <person name="Turmel M."/>
        </authorList>
    </citation>
    <scope>NUCLEOTIDE SEQUENCE [LARGE SCALE GENOMIC DNA]</scope>
    <source>
        <strain evidence="7 8">RCC1871</strain>
    </source>
</reference>
<evidence type="ECO:0000313" key="8">
    <source>
        <dbReference type="Proteomes" id="UP001472866"/>
    </source>
</evidence>
<dbReference type="SMART" id="SM00823">
    <property type="entry name" value="PKS_PP"/>
    <property type="match status" value="2"/>
</dbReference>
<dbReference type="SUPFAM" id="SSF47336">
    <property type="entry name" value="ACP-like"/>
    <property type="match status" value="2"/>
</dbReference>
<keyword evidence="3" id="KW-0808">Transferase</keyword>
<dbReference type="InterPro" id="IPR036736">
    <property type="entry name" value="ACP-like_sf"/>
</dbReference>
<dbReference type="InterPro" id="IPR020806">
    <property type="entry name" value="PKS_PP-bd"/>
</dbReference>
<dbReference type="PROSITE" id="PS52004">
    <property type="entry name" value="KS3_2"/>
    <property type="match status" value="2"/>
</dbReference>
<evidence type="ECO:0000256" key="2">
    <source>
        <dbReference type="ARBA" id="ARBA00022553"/>
    </source>
</evidence>
<dbReference type="InterPro" id="IPR050091">
    <property type="entry name" value="PKS_NRPS_Biosynth_Enz"/>
</dbReference>
<dbReference type="PANTHER" id="PTHR43775">
    <property type="entry name" value="FATTY ACID SYNTHASE"/>
    <property type="match status" value="1"/>
</dbReference>
<keyword evidence="1" id="KW-0596">Phosphopantetheine</keyword>
<sequence length="2357" mass="248661">MRWRRRKEEEEHQGNTTSMDQDQDDHENGVDDVLLPVLRTQPGGVHEDDPSGVRIPVAVIESKARRAGERAGRDGGDAVTARPFERFADGILTDEGGSTRPAQRVYGGFLRDLALFDAECFGVSALEARTTDPQQRILLECCLECGHGDGGKGVGVFVGCLAMEYALALAHERREVGSTYSITGAGLSVASGRVSFVFGLRGPAVTVDTACSSSLVALDLARRHVTTATSPRSPERALACGSNALVSRKTFQLIHRAGMLAPDGRCKTLDASANGYTRAEAVQCLLLSSSSSAGGVVAVVGGAVNQDGRSASLTAPSGPAQQEMLLRALEDAMLGALDVEGLQMHGTGSRLGDPIELTAAQGAISLHPCGAKAQGSALYLSASKTTLGHAEAAAGLNGVLQACSVASGARAAPFIHLRTLNPLLRDAFDGLRQRKGVSFAAPRQDGPFCRTKSGAVAHHGVSAFAFQGTNVHVVLGPAGVGEGDGAAARGRAVAWDRRYFWHSPPNHPLLKAFETAANAHGDLVAEARVDLSCPSLSYLRQFLLAGRSVLGGAAYLDACSFLTGWLGEGTERGARTIGFALTHAVFGPLRVLSGRGAGCCHLTLAVDPSNGLASVREAAVQAADFSCFIDKRGDNSEDIIVGGNVGCREEATASVPGAAIEPRRPTITEGPGARPEASHRPVGGLAALRGGEEGGDQASSRVLDLDSGLGTFFASEAAAPANPWDPVSPLAAHLAFVGAVAAFALGASSGGDRVVGWSGTESRKSEEAPLEGDWTWRGRSSFSALGVQFIPIVLRQKMIIDLKAKLNNKNKISRLVGGEEEHGKTVEEWEGALLDIVETLVGERVGPEESLHESAVDSFTAEEVATLVGRATGLSVSATLCFDYPTVRLMARHVHARLREERQGEASSAGGSGPPRRPARPAVTLGRRDAAVVTVRASAALLPSGRPGSSGGSRRDRIGTIPLARWDLEHDSVGASSLPRFGGFVRLHKWLDSQVFNVSAAEAEHIDCRQCHLLHLAREVLSLSSGHGHAEGCGVYVGIQAMPADNPFRCRLGLTGYHGTGTSMSVACGRLSYVFGLRGPSLCVDTACSSSLIALHLAAMAARGNAAGPGMQCDQALACGAHCYQSDKGFQVMMHAGMLAPDGRCKTLDASANGYTRAEAVQCLLLSSSSSAGGVVAVVGGAVNQDGRSASLTAPSGPAQQEMLLRALEDAMLGALDMDGIEMHGTGTLLGDPIEIGALSTIFDGCRGEASGRILHLSGVKSTVGHAEAAAGLNGVLQVCSAASQTRTAPFIHLRMLNPYLHNAFDGLRQRKGVSFAAPRQDGPVCRTKSGAVGHHGVSAFAFQGTNVHVVLGSAETNSGSAAARRVFACGAGPRMAWSSKFFWHSQPNHPLLKAFETAANAHGDLVAEARVDLSCPSLSYLRQFLLAGRSVLGGAAYLDACGSLASSLVDGDCCGPDRSFALADAIFGEPLVLEEEYWSRGQRQDGPPPCLRIEVHAALGLANAGFSGPHGSSPATAFACDFRRSHKSPDLSRGRGAARTAAIPLPQDQRHGGHGGDATTVASLRLCDLDRVSEHVLHPLVFENAALCSSAAGQEPSGVFPTQIAFLGLTAALGEVSSKEAAASNAGEGGLRISVAGRVVCAASGIAYLAPRRQAAALPAKGETSEAGSLRAKQDRLSPASDEDYNAYALEDFEPCCGRLLEGERLVRTATAARGGGGGGGGGDAGAGADFVKRLVCEVAGEEEISDEEPLIGAGLDSIASLELRTKLQDLLGVALAPTLLQDHPTISSLRSLVESTSQTLSRSSQDECGQSATSGGSEHFRPALYLPLLFKETLIMSCRKHSDSFLPAWYPPMVWLLYLLVPIFLLAEKIQHWALYVLDGKYRQYEVKSIPPAGAGQDHEPSGRRHVPLTQDDASMSHVYVSACLEFDRLVSEVDLCASLALALGHFPSLAGRLSRRGRGMCLVYGGEEDHVRVLAHEYRRRSDMHFKSGMIQETSKTATPGWLQTLNTLSLHALYLYRCAKPNGHPCLKVYVHQNLRGTEGRTLVTVRWNHAAADGSTIHRFLGAWGMADRGMRVLTAQPGPHDCLSDRRHALVAGVLTRESSSHLYFPSRGLWSPPYNSVLVRFTRDEIRFHLGKTDPQARVTAVDVVSTLLWVAMANTRYPTSTEVSGDKWVEYASWHPKLSFLVDLRNHIPELQCFTGNLVRATEPFCPMADPLADLGIVVGADITGTAASVSQNRRGAKFSMEGVEATGRLPGVPLCLQEMQRVMMDGEGGGPTLLVNDLTSFHGPFNFSDAAAEVSGESYSSDWSPGDATLMTKLEDVDFTQFTQNDFWFAHLKNDGDGGISCALTTFA</sequence>
<dbReference type="Pfam" id="PF02801">
    <property type="entry name" value="Ketoacyl-synt_C"/>
    <property type="match status" value="2"/>
</dbReference>
<dbReference type="SUPFAM" id="SSF53901">
    <property type="entry name" value="Thiolase-like"/>
    <property type="match status" value="2"/>
</dbReference>
<feature type="region of interest" description="Disordered" evidence="4">
    <location>
        <begin position="662"/>
        <end position="700"/>
    </location>
</feature>
<dbReference type="Proteomes" id="UP001472866">
    <property type="component" value="Chromosome 07"/>
</dbReference>
<feature type="domain" description="Ketosynthase family 3 (KS3)" evidence="6">
    <location>
        <begin position="917"/>
        <end position="1354"/>
    </location>
</feature>
<protein>
    <submittedName>
        <fullName evidence="7">Polyketide synthase</fullName>
    </submittedName>
</protein>
<name>A0AAX4P9L0_9CHLO</name>
<dbReference type="InterPro" id="IPR014030">
    <property type="entry name" value="Ketoacyl_synth_N"/>
</dbReference>
<dbReference type="Gene3D" id="3.40.47.10">
    <property type="match status" value="2"/>
</dbReference>
<dbReference type="GO" id="GO:0031177">
    <property type="term" value="F:phosphopantetheine binding"/>
    <property type="evidence" value="ECO:0007669"/>
    <property type="project" value="InterPro"/>
</dbReference>
<dbReference type="GO" id="GO:0004312">
    <property type="term" value="F:fatty acid synthase activity"/>
    <property type="evidence" value="ECO:0007669"/>
    <property type="project" value="TreeGrafter"/>
</dbReference>
<feature type="region of interest" description="Disordered" evidence="4">
    <location>
        <begin position="1800"/>
        <end position="1819"/>
    </location>
</feature>
<feature type="domain" description="Ketosynthase family 3 (KS3)" evidence="6">
    <location>
        <begin position="47"/>
        <end position="477"/>
    </location>
</feature>
<dbReference type="Gene3D" id="3.30.559.10">
    <property type="entry name" value="Chloramphenicol acetyltransferase-like domain"/>
    <property type="match status" value="2"/>
</dbReference>
<evidence type="ECO:0000259" key="5">
    <source>
        <dbReference type="PROSITE" id="PS50075"/>
    </source>
</evidence>
<dbReference type="PANTHER" id="PTHR43775:SF37">
    <property type="entry name" value="SI:DKEY-61P9.11"/>
    <property type="match status" value="1"/>
</dbReference>
<feature type="region of interest" description="Disordered" evidence="4">
    <location>
        <begin position="1660"/>
        <end position="1679"/>
    </location>
</feature>
<feature type="compositionally biased region" description="Basic and acidic residues" evidence="4">
    <location>
        <begin position="1"/>
        <end position="13"/>
    </location>
</feature>
<dbReference type="Gene3D" id="1.10.1200.10">
    <property type="entry name" value="ACP-like"/>
    <property type="match status" value="2"/>
</dbReference>
<accession>A0AAX4P9L0</accession>
<dbReference type="InterPro" id="IPR009081">
    <property type="entry name" value="PP-bd_ACP"/>
</dbReference>
<proteinExistence type="predicted"/>
<feature type="domain" description="Carrier" evidence="5">
    <location>
        <begin position="824"/>
        <end position="898"/>
    </location>
</feature>
<dbReference type="CDD" id="cd00833">
    <property type="entry name" value="PKS"/>
    <property type="match status" value="2"/>
</dbReference>
<feature type="domain" description="Carrier" evidence="5">
    <location>
        <begin position="1724"/>
        <end position="1799"/>
    </location>
</feature>
<dbReference type="EMBL" id="CP151507">
    <property type="protein sequence ID" value="WZN63055.1"/>
    <property type="molecule type" value="Genomic_DNA"/>
</dbReference>
<evidence type="ECO:0000259" key="6">
    <source>
        <dbReference type="PROSITE" id="PS52004"/>
    </source>
</evidence>
<dbReference type="InterPro" id="IPR023213">
    <property type="entry name" value="CAT-like_dom_sf"/>
</dbReference>
<dbReference type="InterPro" id="IPR018201">
    <property type="entry name" value="Ketoacyl_synth_AS"/>
</dbReference>
<dbReference type="PROSITE" id="PS00606">
    <property type="entry name" value="KS3_1"/>
    <property type="match status" value="2"/>
</dbReference>
<dbReference type="InterPro" id="IPR020841">
    <property type="entry name" value="PKS_Beta-ketoAc_synthase_dom"/>
</dbReference>
<dbReference type="InterPro" id="IPR016039">
    <property type="entry name" value="Thiolase-like"/>
</dbReference>
<feature type="compositionally biased region" description="Polar residues" evidence="4">
    <location>
        <begin position="1800"/>
        <end position="1818"/>
    </location>
</feature>
<evidence type="ECO:0000256" key="3">
    <source>
        <dbReference type="ARBA" id="ARBA00022679"/>
    </source>
</evidence>